<evidence type="ECO:0000313" key="1">
    <source>
        <dbReference type="EnsemblMetazoa" id="Aqu2.1.24941_001"/>
    </source>
</evidence>
<dbReference type="InParanoid" id="A0A1X7UAZ3"/>
<protein>
    <submittedName>
        <fullName evidence="1">Uncharacterized protein</fullName>
    </submittedName>
</protein>
<name>A0A1X7UAZ3_AMPQE</name>
<sequence length="111" mass="12471">MEWADGKSQEDKQAYATSEVHWTMAKVSDLIELIQGHICIIQKASHTMTNMKSKAISDICTKLKVPGKQNVDLLGSEPAMAVTIEIHYKLYYAPTEFGPRKTGITFYRHVG</sequence>
<organism evidence="1">
    <name type="scientific">Amphimedon queenslandica</name>
    <name type="common">Sponge</name>
    <dbReference type="NCBI Taxonomy" id="400682"/>
    <lineage>
        <taxon>Eukaryota</taxon>
        <taxon>Metazoa</taxon>
        <taxon>Porifera</taxon>
        <taxon>Demospongiae</taxon>
        <taxon>Heteroscleromorpha</taxon>
        <taxon>Haplosclerida</taxon>
        <taxon>Niphatidae</taxon>
        <taxon>Amphimedon</taxon>
    </lineage>
</organism>
<dbReference type="AlphaFoldDB" id="A0A1X7UAZ3"/>
<accession>A0A1X7UAZ3</accession>
<dbReference type="EnsemblMetazoa" id="Aqu2.1.24941_001">
    <property type="protein sequence ID" value="Aqu2.1.24941_001"/>
    <property type="gene ID" value="Aqu2.1.24941"/>
</dbReference>
<reference evidence="1" key="1">
    <citation type="submission" date="2017-05" db="UniProtKB">
        <authorList>
            <consortium name="EnsemblMetazoa"/>
        </authorList>
    </citation>
    <scope>IDENTIFICATION</scope>
</reference>
<proteinExistence type="predicted"/>